<gene>
    <name evidence="7" type="ORF">BECKFW1821C_GA0114237_10444</name>
</gene>
<dbReference type="Gene3D" id="3.40.50.1110">
    <property type="entry name" value="SGNH hydrolase"/>
    <property type="match status" value="1"/>
</dbReference>
<dbReference type="Pfam" id="PF00501">
    <property type="entry name" value="AMP-binding"/>
    <property type="match status" value="1"/>
</dbReference>
<dbReference type="GO" id="GO:0016747">
    <property type="term" value="F:acyltransferase activity, transferring groups other than amino-acyl groups"/>
    <property type="evidence" value="ECO:0007669"/>
    <property type="project" value="InterPro"/>
</dbReference>
<name>A0A450TVV1_9GAMM</name>
<dbReference type="SUPFAM" id="SSF141371">
    <property type="entry name" value="PilZ domain-like"/>
    <property type="match status" value="1"/>
</dbReference>
<dbReference type="NCBIfam" id="TIGR01686">
    <property type="entry name" value="FkbH"/>
    <property type="match status" value="1"/>
</dbReference>
<protein>
    <submittedName>
        <fullName evidence="7">HAD-superfamily phosphatase, subfamily IIIC/FkbH-like domain-containing protein/non-ribosomal peptide synthase domain TIGR01720/amino acid adenylation domain-containing protein</fullName>
    </submittedName>
</protein>
<dbReference type="FunFam" id="3.30.559.10:FF:000012">
    <property type="entry name" value="Non-ribosomal peptide synthetase"/>
    <property type="match status" value="1"/>
</dbReference>
<dbReference type="EMBL" id="CAADFE010000044">
    <property type="protein sequence ID" value="VFJ73104.1"/>
    <property type="molecule type" value="Genomic_DNA"/>
</dbReference>
<dbReference type="InterPro" id="IPR029068">
    <property type="entry name" value="Glyas_Bleomycin-R_OHBP_Dase"/>
</dbReference>
<dbReference type="FunFam" id="3.40.50.980:FF:000001">
    <property type="entry name" value="Non-ribosomal peptide synthetase"/>
    <property type="match status" value="1"/>
</dbReference>
<dbReference type="NCBIfam" id="TIGR01733">
    <property type="entry name" value="AA-adenyl-dom"/>
    <property type="match status" value="1"/>
</dbReference>
<dbReference type="InterPro" id="IPR020845">
    <property type="entry name" value="AMP-binding_CS"/>
</dbReference>
<dbReference type="CDD" id="cd05930">
    <property type="entry name" value="A_NRPS"/>
    <property type="match status" value="1"/>
</dbReference>
<dbReference type="SUPFAM" id="SSF47336">
    <property type="entry name" value="ACP-like"/>
    <property type="match status" value="2"/>
</dbReference>
<dbReference type="InterPro" id="IPR006162">
    <property type="entry name" value="Ppantetheine_attach_site"/>
</dbReference>
<dbReference type="GO" id="GO:0044550">
    <property type="term" value="P:secondary metabolite biosynthetic process"/>
    <property type="evidence" value="ECO:0007669"/>
    <property type="project" value="TreeGrafter"/>
</dbReference>
<dbReference type="SUPFAM" id="SSF52777">
    <property type="entry name" value="CoA-dependent acyltransferases"/>
    <property type="match status" value="6"/>
</dbReference>
<evidence type="ECO:0000256" key="3">
    <source>
        <dbReference type="ARBA" id="ARBA00022553"/>
    </source>
</evidence>
<evidence type="ECO:0000256" key="4">
    <source>
        <dbReference type="SAM" id="MobiDB-lite"/>
    </source>
</evidence>
<reference evidence="7" key="1">
    <citation type="submission" date="2019-02" db="EMBL/GenBank/DDBJ databases">
        <authorList>
            <person name="Gruber-Vodicka R. H."/>
            <person name="Seah K. B. B."/>
        </authorList>
    </citation>
    <scope>NUCLEOTIDE SEQUENCE</scope>
    <source>
        <strain evidence="7">BECK_BZ131</strain>
    </source>
</reference>
<dbReference type="Gene3D" id="3.40.50.980">
    <property type="match status" value="2"/>
</dbReference>
<dbReference type="InterPro" id="IPR036736">
    <property type="entry name" value="ACP-like_sf"/>
</dbReference>
<dbReference type="PROSITE" id="PS50075">
    <property type="entry name" value="CARRIER"/>
    <property type="match status" value="2"/>
</dbReference>
<organism evidence="7">
    <name type="scientific">Candidatus Kentrum sp. FW</name>
    <dbReference type="NCBI Taxonomy" id="2126338"/>
    <lineage>
        <taxon>Bacteria</taxon>
        <taxon>Pseudomonadati</taxon>
        <taxon>Pseudomonadota</taxon>
        <taxon>Gammaproteobacteria</taxon>
        <taxon>Candidatus Kentrum</taxon>
    </lineage>
</organism>
<keyword evidence="2" id="KW-0596">Phosphopantetheine</keyword>
<sequence>MKHYPLSSSQLDFWFDQILHPDTPLYNIGGYARIEGPMDPALFEQAQARVIAENDALRIILHEGDNQPTQTFAEDVPWKLDFWDFSGESDPHGAALAWMQQEFARPFPLYEKPLFRFGLCKVAEDCWYYLNKYHHIIVDGWGISLIVQRLANAYTALANGQAIKANAYSFRDVIEDDRDYLNSTRCLKAREYWRDKYRELPEPMLTPRHAARFQGKTTPSRRATLRLARDFYDRLAGLAQAHGASTFHVILGAFYCYFTRTHRREDLAVGLLTLNRSNAARKQTVGLFTSVSPVWFRLGTNIGFIDLMRGITKELQADYRHQHLPMSQILREIGPDRDPRLLDFMLSYAGHDYNVRFDGAPSRSSFLANGSFPQSHGLFVTVEEFHRQDDVNIHFDYNAGFFEEAEIEQLMARLEFLFDEVLRQPTIPIRELPVIPDSERNTRLEFHHNGFACHGIEEGIDYVRSIHDVIHISDIVFDEQQDASVCLIGTEAGIPIELVAGNRVRSLLDRGIRLYHVCYEVPALLPAMETLIARGASVISDPKPAPLFDNRRVAFLDTPLGLVELLEKALVDTSDGVVEARQPRHHKTLAIAATFTAEPLKESLDFWITELDLPFKVRFAPYNQVFQELLNPESTLTRNDDGVNVVLARFQDWGRAEGGEIDREEVRRNVRDFAEALKSAAGRGRYLVYLCPAPPDAEHGAFHGQIADWLIGELQGMDNLYLMGSEEWMARYPVARFDDPHGEEIGHIPYTLPFFAALGTTIIRRIHALSRAPYKVIVLDCDNTLWHGVRAEDGVTGIHLSAPHLALQRFMIAQQQTGKLLCLCSKNREADVLAVFDGRSDMVLGREHLVSWRIDWQPKSENIRSLARELNLGLASFIFVDDSPVECAEVRAHCPEVTTIHLPADPNRWEQFLNHVWAFDNLKTTAEDQQRTRYYQQDRQRDAWRQDASTFSDFLAGLELEVAISSMTPAQLGRVAQLTRRTNQFNVTTIRREEAEIRELLESGALECLVVEVKDRFGDYGLVGVILFRQTRDAIRVDTFLLSCRALGRGVEHRMLARLGEIAGERGLGTVEISYLPTEKNQPALDFLENIGGRFKRPAAQGWVFHLPTDAISGLTYAPAKPTSTSAPSESTRITSGKGDNAGEPANSALFERIATELCDADGILARIKERNKKANVPGEDAEEYVAPRTPEEELLAGIWADVLGLDRVGINDNFFRLGGHSLLGTQVMSRIRDTFSAGLPLHVLFQCPTIGQLAPRLPNTSRNATLPPITPIDRSASLPLSFAQQRLWFLDRLEGKSATYNIVAAARLDGELDREALAQSLWMLVERHESLRTVFPTVEGAPVARITDEPWELAVSDLRALPPAEQEPAVERLLKEEALHIFDLATGPLFRARLIRLGETVHILQFNLHHIIADGWSRGIFVREWCISYEAALRGQAFPLPPLPVQYVDFANWQRQWLVGEVLDEQAAYWKEQLAGAPALLELPTDHPRPPVRDYRGASLSFALPAELTASLKQLGQQTGTTLFMVLWSAFAVLLSRYGRQDDIVVGSPIAGRAHGQTESIMGLFINTLALRLDLTGNPTFEALLEQAKDASLQAHAHQDIPFEHLMDVLQPARNLAHAPIFQVMFVLQNAPLPDLELPGLSLSLLDTESVTAKFDLTLEFREMDGELTGRLEYATDLFERPTMARLVGHLQTLLAGIVEDPRMPIHELPFLTEAEQQQFIAWNGTAVDYPADKTIVDLFEEQVEKSPDAVAVVFPSTGSGRGEKLTYRELNQQANRLGHYLQRIGVGPEVLVGICLERSPEMVIGLLGILKAGGAYVPLDPAYPMERLAFMMEDAHMPVLLTQSDLEGRLPGTKARVICLDTDAEAFSGSNYGNVVSEVGPENLAYVIYTSGSTGRPKGVMVPHQALYNHTQWMQTDFPLDNQDKVLQKTPISFDASVWEFYAPLVAGARLVLARPDWQKDIGSLIGTITRHQITILQMVPSLLQAITSLPEMSTVTSLERIFCGGEKLSRTLMVKTLDILGAELVNLYGPTEACIDATFWRCSPEHVTVPIGKPVTNSKSYILDGHLQPVSVGIPGELCIGGAGLARGYLNRPELTFDKFIPDPFSDDPDSRLYKTGDLARWLPDGTIEYLGRMDNQVKIRGFRIELGEIEAALAAHPNVQEAVVVVREDEPGEKRLVAFVASDLVPTRIPYETPCLLEHDGRTTPLRTVDICTAGVLLEGDATFERAQDVRVQVQLPGQTEARWLRGRVAYSQNVTTGIDFKLTPEEQILMDQGVTIELEEKGFISFLQYSLRDKLRLLLQEKLPDYMIPSDFVLLISLPLTPNGKVDRRALSERPIKALQRPDKSFVTPRTAEEKSLAAIWAEVLGIDRVGIHDNFFDLGGDSILCIQVVSGAHQAGFGLRPRDIFEYQTIAELARVIRPVKVVAGQDPVQGKVPLTPIQSWLFRNNTEEPWHFNMGILLLLPPDWDESTLTRSFAGVLHHHDIFRMRYRFVEGEWQQAYVGPENGTMDAPRDELPFHVENLSGFHQLEQRATHWQTSLNLEQGPLTRLVLFRTENDARLLWVIHHLIADAISCRILVDDLGTAYTQIKAGKIPELPTKTTNFQFWSERLRTWRASTEFASEANWWRQLPQPHTSFPIDYPEGSNLVADTRHYILTFSADTTWRLLEKTHAAYRTGIDDLLIAALMLTLRDWIEQPRYVIDLDSHGRAELFDDIELGRTVGWFTSIYTVALTLPESDDLGDIIRSIKEQLRKIPHNGIGYSLLVQQGEELPRGQILYNYLGQFDQANQPNGFRLAQKGVAQESVGRIHSPTTKRDYLIDMNGMVMHGQLSFTFIYSRKQYQEITIQRLAASYRNHLERIIEHCRNQCEFSAENQ</sequence>
<dbReference type="InterPro" id="IPR000873">
    <property type="entry name" value="AMP-dep_synth/lig_dom"/>
</dbReference>
<dbReference type="InterPro" id="IPR000182">
    <property type="entry name" value="GNAT_dom"/>
</dbReference>
<dbReference type="GO" id="GO:0016788">
    <property type="term" value="F:hydrolase activity, acting on ester bonds"/>
    <property type="evidence" value="ECO:0007669"/>
    <property type="project" value="UniProtKB-ARBA"/>
</dbReference>
<dbReference type="InterPro" id="IPR020806">
    <property type="entry name" value="PKS_PP-bd"/>
</dbReference>
<feature type="domain" description="Carrier" evidence="5">
    <location>
        <begin position="2353"/>
        <end position="2427"/>
    </location>
</feature>
<dbReference type="Pfam" id="PF00668">
    <property type="entry name" value="Condensation"/>
    <property type="match status" value="3"/>
</dbReference>
<comment type="cofactor">
    <cofactor evidence="1">
        <name>pantetheine 4'-phosphate</name>
        <dbReference type="ChEBI" id="CHEBI:47942"/>
    </cofactor>
</comment>
<dbReference type="GO" id="GO:0005829">
    <property type="term" value="C:cytosol"/>
    <property type="evidence" value="ECO:0007669"/>
    <property type="project" value="TreeGrafter"/>
</dbReference>
<dbReference type="Gene3D" id="3.40.630.30">
    <property type="match status" value="1"/>
</dbReference>
<dbReference type="FunFam" id="2.30.38.10:FF:000001">
    <property type="entry name" value="Non-ribosomal peptide synthetase PvdI"/>
    <property type="match status" value="1"/>
</dbReference>
<feature type="region of interest" description="Disordered" evidence="4">
    <location>
        <begin position="1121"/>
        <end position="1143"/>
    </location>
</feature>
<dbReference type="InterPro" id="IPR001242">
    <property type="entry name" value="Condensation_dom"/>
</dbReference>
<dbReference type="InterPro" id="IPR010037">
    <property type="entry name" value="FkbH_domain"/>
</dbReference>
<dbReference type="SUPFAM" id="SSF56784">
    <property type="entry name" value="HAD-like"/>
    <property type="match status" value="1"/>
</dbReference>
<dbReference type="InterPro" id="IPR016181">
    <property type="entry name" value="Acyl_CoA_acyltransferase"/>
</dbReference>
<dbReference type="SUPFAM" id="SSF56801">
    <property type="entry name" value="Acetyl-CoA synthetase-like"/>
    <property type="match status" value="1"/>
</dbReference>
<evidence type="ECO:0000259" key="6">
    <source>
        <dbReference type="PROSITE" id="PS51186"/>
    </source>
</evidence>
<dbReference type="Pfam" id="PF00550">
    <property type="entry name" value="PP-binding"/>
    <property type="match status" value="2"/>
</dbReference>
<dbReference type="SUPFAM" id="SSF54593">
    <property type="entry name" value="Glyoxalase/Bleomycin resistance protein/Dihydroxybiphenyl dioxygenase"/>
    <property type="match status" value="1"/>
</dbReference>
<dbReference type="GO" id="GO:0043041">
    <property type="term" value="P:amino acid activation for nonribosomal peptide biosynthetic process"/>
    <property type="evidence" value="ECO:0007669"/>
    <property type="project" value="TreeGrafter"/>
</dbReference>
<evidence type="ECO:0000259" key="5">
    <source>
        <dbReference type="PROSITE" id="PS50075"/>
    </source>
</evidence>
<feature type="compositionally biased region" description="Polar residues" evidence="4">
    <location>
        <begin position="1122"/>
        <end position="1135"/>
    </location>
</feature>
<dbReference type="InterPro" id="IPR010060">
    <property type="entry name" value="NRPS_synth"/>
</dbReference>
<dbReference type="InterPro" id="IPR010071">
    <property type="entry name" value="AA_adenyl_dom"/>
</dbReference>
<dbReference type="PROSITE" id="PS51186">
    <property type="entry name" value="GNAT"/>
    <property type="match status" value="1"/>
</dbReference>
<dbReference type="InterPro" id="IPR036412">
    <property type="entry name" value="HAD-like_sf"/>
</dbReference>
<dbReference type="InterPro" id="IPR009081">
    <property type="entry name" value="PP-bd_ACP"/>
</dbReference>
<dbReference type="Gene3D" id="3.30.559.30">
    <property type="entry name" value="Nonribosomal peptide synthetase, condensation domain"/>
    <property type="match status" value="3"/>
</dbReference>
<dbReference type="CDD" id="cd19534">
    <property type="entry name" value="E_NRPS"/>
    <property type="match status" value="1"/>
</dbReference>
<dbReference type="SMART" id="SM00823">
    <property type="entry name" value="PKS_PP"/>
    <property type="match status" value="2"/>
</dbReference>
<dbReference type="NCBIfam" id="TIGR01681">
    <property type="entry name" value="HAD-SF-IIIC"/>
    <property type="match status" value="1"/>
</dbReference>
<proteinExistence type="predicted"/>
<dbReference type="Gene3D" id="3.40.50.1000">
    <property type="entry name" value="HAD superfamily/HAD-like"/>
    <property type="match status" value="1"/>
</dbReference>
<dbReference type="FunFam" id="3.40.50.12780:FF:000012">
    <property type="entry name" value="Non-ribosomal peptide synthetase"/>
    <property type="match status" value="1"/>
</dbReference>
<dbReference type="Gene3D" id="3.30.559.10">
    <property type="entry name" value="Chloramphenicol acetyltransferase-like domain"/>
    <property type="match status" value="3"/>
</dbReference>
<dbReference type="InterPro" id="IPR045851">
    <property type="entry name" value="AMP-bd_C_sf"/>
</dbReference>
<feature type="domain" description="N-acetyltransferase" evidence="6">
    <location>
        <begin position="962"/>
        <end position="1119"/>
    </location>
</feature>
<dbReference type="Gene3D" id="3.10.180.10">
    <property type="entry name" value="2,3-Dihydroxybiphenyl 1,2-Dioxygenase, domain 1"/>
    <property type="match status" value="1"/>
</dbReference>
<dbReference type="GO" id="GO:0031177">
    <property type="term" value="F:phosphopantetheine binding"/>
    <property type="evidence" value="ECO:0007669"/>
    <property type="project" value="InterPro"/>
</dbReference>
<dbReference type="Pfam" id="PF13669">
    <property type="entry name" value="Glyoxalase_4"/>
    <property type="match status" value="1"/>
</dbReference>
<dbReference type="InterPro" id="IPR036514">
    <property type="entry name" value="SGNH_hydro_sf"/>
</dbReference>
<evidence type="ECO:0000256" key="1">
    <source>
        <dbReference type="ARBA" id="ARBA00001957"/>
    </source>
</evidence>
<dbReference type="PROSITE" id="PS00012">
    <property type="entry name" value="PHOSPHOPANTETHEINE"/>
    <property type="match status" value="1"/>
</dbReference>
<accession>A0A450TVV1</accession>
<dbReference type="NCBIfam" id="TIGR01720">
    <property type="entry name" value="NRPS-para261"/>
    <property type="match status" value="1"/>
</dbReference>
<dbReference type="Gene3D" id="3.30.300.30">
    <property type="match status" value="1"/>
</dbReference>
<evidence type="ECO:0000313" key="7">
    <source>
        <dbReference type="EMBL" id="VFJ73104.1"/>
    </source>
</evidence>
<dbReference type="Gene3D" id="1.10.1200.10">
    <property type="entry name" value="ACP-like"/>
    <property type="match status" value="2"/>
</dbReference>
<dbReference type="FunFam" id="1.10.1200.10:FF:000005">
    <property type="entry name" value="Nonribosomal peptide synthetase 1"/>
    <property type="match status" value="2"/>
</dbReference>
<dbReference type="PANTHER" id="PTHR45527">
    <property type="entry name" value="NONRIBOSOMAL PEPTIDE SYNTHETASE"/>
    <property type="match status" value="1"/>
</dbReference>
<evidence type="ECO:0000256" key="2">
    <source>
        <dbReference type="ARBA" id="ARBA00022450"/>
    </source>
</evidence>
<dbReference type="Gene3D" id="2.40.10.220">
    <property type="entry name" value="predicted glycosyltransferase like domains"/>
    <property type="match status" value="1"/>
</dbReference>
<dbReference type="CDD" id="cd19531">
    <property type="entry name" value="LCL_NRPS-like"/>
    <property type="match status" value="1"/>
</dbReference>
<dbReference type="PANTHER" id="PTHR45527:SF1">
    <property type="entry name" value="FATTY ACID SYNTHASE"/>
    <property type="match status" value="1"/>
</dbReference>
<dbReference type="InterPro" id="IPR010033">
    <property type="entry name" value="HAD_SF_ppase_IIIC"/>
</dbReference>
<dbReference type="SUPFAM" id="SSF55729">
    <property type="entry name" value="Acyl-CoA N-acyltransferases (Nat)"/>
    <property type="match status" value="1"/>
</dbReference>
<keyword evidence="3" id="KW-0597">Phosphoprotein</keyword>
<dbReference type="InterPro" id="IPR023214">
    <property type="entry name" value="HAD_sf"/>
</dbReference>
<feature type="domain" description="Carrier" evidence="5">
    <location>
        <begin position="1187"/>
        <end position="1262"/>
    </location>
</feature>
<dbReference type="PROSITE" id="PS00455">
    <property type="entry name" value="AMP_BINDING"/>
    <property type="match status" value="1"/>
</dbReference>
<dbReference type="InterPro" id="IPR023213">
    <property type="entry name" value="CAT-like_dom_sf"/>
</dbReference>
<dbReference type="Gene3D" id="2.30.38.10">
    <property type="entry name" value="Luciferase, Domain 3"/>
    <property type="match status" value="1"/>
</dbReference>